<dbReference type="InterPro" id="IPR029068">
    <property type="entry name" value="Glyas_Bleomycin-R_OHBP_Dase"/>
</dbReference>
<dbReference type="OrthoDB" id="9802667at2"/>
<dbReference type="GO" id="GO:0051213">
    <property type="term" value="F:dioxygenase activity"/>
    <property type="evidence" value="ECO:0007669"/>
    <property type="project" value="UniProtKB-KW"/>
</dbReference>
<dbReference type="EMBL" id="VULN01000012">
    <property type="protein sequence ID" value="MSS82648.1"/>
    <property type="molecule type" value="Genomic_DNA"/>
</dbReference>
<keyword evidence="1" id="KW-0560">Oxidoreductase</keyword>
<dbReference type="Gene3D" id="3.10.180.10">
    <property type="entry name" value="2,3-Dihydroxybiphenyl 1,2-Dioxygenase, domain 1"/>
    <property type="match status" value="1"/>
</dbReference>
<dbReference type="Proteomes" id="UP000441455">
    <property type="component" value="Unassembled WGS sequence"/>
</dbReference>
<reference evidence="1 2" key="1">
    <citation type="submission" date="2019-08" db="EMBL/GenBank/DDBJ databases">
        <title>In-depth cultivation of the pig gut microbiome towards novel bacterial diversity and tailored functional studies.</title>
        <authorList>
            <person name="Wylensek D."/>
            <person name="Hitch T.C.A."/>
            <person name="Clavel T."/>
        </authorList>
    </citation>
    <scope>NUCLEOTIDE SEQUENCE [LARGE SCALE GENOMIC DNA]</scope>
    <source>
        <strain evidence="1 2">WCA-389-WT-5B</strain>
    </source>
</reference>
<organism evidence="1 2">
    <name type="scientific">Acidaminococcus fermentans</name>
    <dbReference type="NCBI Taxonomy" id="905"/>
    <lineage>
        <taxon>Bacteria</taxon>
        <taxon>Bacillati</taxon>
        <taxon>Bacillota</taxon>
        <taxon>Negativicutes</taxon>
        <taxon>Acidaminococcales</taxon>
        <taxon>Acidaminococcaceae</taxon>
        <taxon>Acidaminococcus</taxon>
    </lineage>
</organism>
<keyword evidence="1" id="KW-0223">Dioxygenase</keyword>
<gene>
    <name evidence="1" type="ORF">FX155_08600</name>
</gene>
<protein>
    <submittedName>
        <fullName evidence="1">Glyoxalase/bleomycin resistance/dioxygenase family protein</fullName>
    </submittedName>
</protein>
<name>A0A6N7W3E0_ACIFE</name>
<dbReference type="SUPFAM" id="SSF54593">
    <property type="entry name" value="Glyoxalase/Bleomycin resistance protein/Dihydroxybiphenyl dioxygenase"/>
    <property type="match status" value="1"/>
</dbReference>
<proteinExistence type="predicted"/>
<comment type="caution">
    <text evidence="1">The sequence shown here is derived from an EMBL/GenBank/DDBJ whole genome shotgun (WGS) entry which is preliminary data.</text>
</comment>
<accession>A0A6N7W3E0</accession>
<evidence type="ECO:0000313" key="2">
    <source>
        <dbReference type="Proteomes" id="UP000441455"/>
    </source>
</evidence>
<dbReference type="RefSeq" id="WP_022487874.1">
    <property type="nucleotide sequence ID" value="NZ_CALEXD010000010.1"/>
</dbReference>
<dbReference type="AlphaFoldDB" id="A0A6N7W3E0"/>
<evidence type="ECO:0000313" key="1">
    <source>
        <dbReference type="EMBL" id="MSS82648.1"/>
    </source>
</evidence>
<sequence length="117" mass="13125">MAEKITYKLKHVGINCENEKEAKQLVSLLCSLFDLEPGNENDTHIFVDGMFEVMKDSTRGKCGHIALQTPDVELAMTDLARKGISFKEETIRRDADGKVIFVYLDGDIGGFSFHLTK</sequence>